<comment type="similarity">
    <text evidence="2 10">Belongs to the RNA methyltransferase RsmE family.</text>
</comment>
<protein>
    <recommendedName>
        <fullName evidence="10">Ribosomal RNA small subunit methyltransferase E</fullName>
        <ecNumber evidence="10">2.1.1.193</ecNumber>
    </recommendedName>
</protein>
<evidence type="ECO:0000256" key="3">
    <source>
        <dbReference type="ARBA" id="ARBA00022490"/>
    </source>
</evidence>
<evidence type="ECO:0000256" key="9">
    <source>
        <dbReference type="ARBA" id="ARBA00047944"/>
    </source>
</evidence>
<keyword evidence="3 10" id="KW-0963">Cytoplasm</keyword>
<dbReference type="PANTHER" id="PTHR30027">
    <property type="entry name" value="RIBOSOMAL RNA SMALL SUBUNIT METHYLTRANSFERASE E"/>
    <property type="match status" value="1"/>
</dbReference>
<evidence type="ECO:0000259" key="11">
    <source>
        <dbReference type="Pfam" id="PF04452"/>
    </source>
</evidence>
<gene>
    <name evidence="13" type="primary">rsmE</name>
    <name evidence="13" type="ORF">SMSP2_00795</name>
</gene>
<dbReference type="GO" id="GO:0070475">
    <property type="term" value="P:rRNA base methylation"/>
    <property type="evidence" value="ECO:0007669"/>
    <property type="project" value="TreeGrafter"/>
</dbReference>
<dbReference type="STRING" id="1851148.SMSP2_00795"/>
<dbReference type="CDD" id="cd18084">
    <property type="entry name" value="RsmE-like"/>
    <property type="match status" value="1"/>
</dbReference>
<dbReference type="PANTHER" id="PTHR30027:SF3">
    <property type="entry name" value="16S RRNA (URACIL(1498)-N(3))-METHYLTRANSFERASE"/>
    <property type="match status" value="1"/>
</dbReference>
<accession>A0A1Q2MCL5</accession>
<dbReference type="Gene3D" id="3.40.1280.10">
    <property type="match status" value="1"/>
</dbReference>
<name>A0A1Q2MCL5_9BACT</name>
<dbReference type="GO" id="GO:0005737">
    <property type="term" value="C:cytoplasm"/>
    <property type="evidence" value="ECO:0007669"/>
    <property type="project" value="UniProtKB-SubCell"/>
</dbReference>
<dbReference type="EMBL" id="CP019646">
    <property type="protein sequence ID" value="AQQ70446.1"/>
    <property type="molecule type" value="Genomic_DNA"/>
</dbReference>
<dbReference type="InterPro" id="IPR015947">
    <property type="entry name" value="PUA-like_sf"/>
</dbReference>
<organism evidence="13 14">
    <name type="scientific">Limihaloglobus sulfuriphilus</name>
    <dbReference type="NCBI Taxonomy" id="1851148"/>
    <lineage>
        <taxon>Bacteria</taxon>
        <taxon>Pseudomonadati</taxon>
        <taxon>Planctomycetota</taxon>
        <taxon>Phycisphaerae</taxon>
        <taxon>Sedimentisphaerales</taxon>
        <taxon>Sedimentisphaeraceae</taxon>
        <taxon>Limihaloglobus</taxon>
    </lineage>
</organism>
<comment type="catalytic activity">
    <reaction evidence="9 10">
        <text>uridine(1498) in 16S rRNA + S-adenosyl-L-methionine = N(3)-methyluridine(1498) in 16S rRNA + S-adenosyl-L-homocysteine + H(+)</text>
        <dbReference type="Rhea" id="RHEA:42920"/>
        <dbReference type="Rhea" id="RHEA-COMP:10283"/>
        <dbReference type="Rhea" id="RHEA-COMP:10284"/>
        <dbReference type="ChEBI" id="CHEBI:15378"/>
        <dbReference type="ChEBI" id="CHEBI:57856"/>
        <dbReference type="ChEBI" id="CHEBI:59789"/>
        <dbReference type="ChEBI" id="CHEBI:65315"/>
        <dbReference type="ChEBI" id="CHEBI:74502"/>
        <dbReference type="EC" id="2.1.1.193"/>
    </reaction>
</comment>
<dbReference type="NCBIfam" id="TIGR00046">
    <property type="entry name" value="RsmE family RNA methyltransferase"/>
    <property type="match status" value="1"/>
</dbReference>
<dbReference type="InterPro" id="IPR029026">
    <property type="entry name" value="tRNA_m1G_MTases_N"/>
</dbReference>
<dbReference type="Pfam" id="PF20260">
    <property type="entry name" value="PUA_4"/>
    <property type="match status" value="1"/>
</dbReference>
<evidence type="ECO:0000256" key="1">
    <source>
        <dbReference type="ARBA" id="ARBA00004496"/>
    </source>
</evidence>
<dbReference type="InterPro" id="IPR029028">
    <property type="entry name" value="Alpha/beta_knot_MTases"/>
</dbReference>
<evidence type="ECO:0000256" key="4">
    <source>
        <dbReference type="ARBA" id="ARBA00022552"/>
    </source>
</evidence>
<keyword evidence="5 10" id="KW-0489">Methyltransferase</keyword>
<evidence type="ECO:0000256" key="7">
    <source>
        <dbReference type="ARBA" id="ARBA00022691"/>
    </source>
</evidence>
<dbReference type="InterPro" id="IPR046886">
    <property type="entry name" value="RsmE_MTase_dom"/>
</dbReference>
<feature type="domain" description="Ribosomal RNA small subunit methyltransferase E methyltransferase" evidence="11">
    <location>
        <begin position="60"/>
        <end position="224"/>
    </location>
</feature>
<evidence type="ECO:0000256" key="10">
    <source>
        <dbReference type="PIRNR" id="PIRNR015601"/>
    </source>
</evidence>
<evidence type="ECO:0000313" key="13">
    <source>
        <dbReference type="EMBL" id="AQQ70446.1"/>
    </source>
</evidence>
<evidence type="ECO:0000256" key="5">
    <source>
        <dbReference type="ARBA" id="ARBA00022603"/>
    </source>
</evidence>
<evidence type="ECO:0000256" key="8">
    <source>
        <dbReference type="ARBA" id="ARBA00025699"/>
    </source>
</evidence>
<dbReference type="GO" id="GO:0070042">
    <property type="term" value="F:rRNA (uridine-N3-)-methyltransferase activity"/>
    <property type="evidence" value="ECO:0007669"/>
    <property type="project" value="TreeGrafter"/>
</dbReference>
<feature type="domain" description="Ribosomal RNA small subunit methyltransferase E PUA-like" evidence="12">
    <location>
        <begin position="2"/>
        <end position="47"/>
    </location>
</feature>
<keyword evidence="6 10" id="KW-0808">Transferase</keyword>
<dbReference type="InterPro" id="IPR046887">
    <property type="entry name" value="RsmE_PUA-like"/>
</dbReference>
<dbReference type="EC" id="2.1.1.193" evidence="10"/>
<evidence type="ECO:0000256" key="2">
    <source>
        <dbReference type="ARBA" id="ARBA00005528"/>
    </source>
</evidence>
<dbReference type="AlphaFoldDB" id="A0A1Q2MCL5"/>
<keyword evidence="4 10" id="KW-0698">rRNA processing</keyword>
<evidence type="ECO:0000259" key="12">
    <source>
        <dbReference type="Pfam" id="PF20260"/>
    </source>
</evidence>
<dbReference type="SUPFAM" id="SSF88697">
    <property type="entry name" value="PUA domain-like"/>
    <property type="match status" value="1"/>
</dbReference>
<evidence type="ECO:0000313" key="14">
    <source>
        <dbReference type="Proteomes" id="UP000188181"/>
    </source>
</evidence>
<keyword evidence="7 10" id="KW-0949">S-adenosyl-L-methionine</keyword>
<dbReference type="KEGG" id="pbas:SMSP2_00795"/>
<evidence type="ECO:0000256" key="6">
    <source>
        <dbReference type="ARBA" id="ARBA00022679"/>
    </source>
</evidence>
<keyword evidence="14" id="KW-1185">Reference proteome</keyword>
<reference evidence="14" key="1">
    <citation type="submission" date="2017-02" db="EMBL/GenBank/DDBJ databases">
        <title>Comparative genomics and description of representatives of a novel lineage of planctomycetes thriving in anoxic sediments.</title>
        <authorList>
            <person name="Spring S."/>
            <person name="Bunk B."/>
            <person name="Sproer C."/>
        </authorList>
    </citation>
    <scope>NUCLEOTIDE SEQUENCE [LARGE SCALE GENOMIC DNA]</scope>
    <source>
        <strain evidence="14">SM-Chi-D1</strain>
    </source>
</reference>
<sequence>MTGPEARHLSTVMRVKQGDPVEVFDGRGRLGVAVAENISKRSVTLNVTEETLEAPRSVGRVILAVSPPKGNRWDWLASKVTEIGVDYIYPVLFERSVRQGNAKNFIEKTTAVTVAAAKQCKRLYLPKISQPVRLEQFLADGINEASSLKVALMSLSEDTIFIDRLDPNWQKEDIVIFVGPEGGFTEEEEILIKRHYPAGDCFSVSITKNVLRTETAALSASAILCSKRNSCE</sequence>
<dbReference type="Pfam" id="PF04452">
    <property type="entry name" value="Methyltrans_RNA"/>
    <property type="match status" value="1"/>
</dbReference>
<proteinExistence type="inferred from homology"/>
<dbReference type="PIRSF" id="PIRSF015601">
    <property type="entry name" value="MTase_slr0722"/>
    <property type="match status" value="1"/>
</dbReference>
<comment type="function">
    <text evidence="8 10">Specifically methylates the N3 position of the uracil ring of uridine 1498 (m3U1498) in 16S rRNA. Acts on the fully assembled 30S ribosomal subunit.</text>
</comment>
<dbReference type="InterPro" id="IPR006700">
    <property type="entry name" value="RsmE"/>
</dbReference>
<comment type="subcellular location">
    <subcellularLocation>
        <location evidence="1 10">Cytoplasm</location>
    </subcellularLocation>
</comment>
<dbReference type="SUPFAM" id="SSF75217">
    <property type="entry name" value="alpha/beta knot"/>
    <property type="match status" value="1"/>
</dbReference>
<dbReference type="Proteomes" id="UP000188181">
    <property type="component" value="Chromosome"/>
</dbReference>